<feature type="modified residue" description="S-(dipyrrolylmethanemethyl)cysteine" evidence="8">
    <location>
        <position position="237"/>
    </location>
</feature>
<dbReference type="SUPFAM" id="SSF54782">
    <property type="entry name" value="Porphobilinogen deaminase (hydroxymethylbilane synthase), C-terminal domain"/>
    <property type="match status" value="1"/>
</dbReference>
<comment type="catalytic activity">
    <reaction evidence="7 8">
        <text>4 porphobilinogen + H2O = hydroxymethylbilane + 4 NH4(+)</text>
        <dbReference type="Rhea" id="RHEA:13185"/>
        <dbReference type="ChEBI" id="CHEBI:15377"/>
        <dbReference type="ChEBI" id="CHEBI:28938"/>
        <dbReference type="ChEBI" id="CHEBI:57845"/>
        <dbReference type="ChEBI" id="CHEBI:58126"/>
        <dbReference type="EC" id="2.5.1.61"/>
    </reaction>
</comment>
<dbReference type="PIRSF" id="PIRSF001438">
    <property type="entry name" value="4pyrrol_synth_OHMeBilane_synth"/>
    <property type="match status" value="1"/>
</dbReference>
<evidence type="ECO:0000256" key="4">
    <source>
        <dbReference type="ARBA" id="ARBA00011245"/>
    </source>
</evidence>
<dbReference type="Pfam" id="PF01379">
    <property type="entry name" value="Porphobil_deam"/>
    <property type="match status" value="1"/>
</dbReference>
<comment type="subunit">
    <text evidence="4 8">Monomer.</text>
</comment>
<dbReference type="Pfam" id="PF03900">
    <property type="entry name" value="Porphobil_deamC"/>
    <property type="match status" value="1"/>
</dbReference>
<evidence type="ECO:0000256" key="5">
    <source>
        <dbReference type="ARBA" id="ARBA00022679"/>
    </source>
</evidence>
<dbReference type="PRINTS" id="PR00151">
    <property type="entry name" value="PORPHBDMNASE"/>
</dbReference>
<evidence type="ECO:0000259" key="9">
    <source>
        <dbReference type="Pfam" id="PF01379"/>
    </source>
</evidence>
<comment type="miscellaneous">
    <text evidence="8">The porphobilinogen subunits are added to the dipyrromethane group.</text>
</comment>
<evidence type="ECO:0000313" key="11">
    <source>
        <dbReference type="EMBL" id="MBL6903567.1"/>
    </source>
</evidence>
<comment type="function">
    <text evidence="1 8">Tetrapolymerization of the monopyrrole PBG into the hydroxymethylbilane pre-uroporphyrinogen in several discrete steps.</text>
</comment>
<dbReference type="InterPro" id="IPR022419">
    <property type="entry name" value="Porphobilin_deaminase_cofac_BS"/>
</dbReference>
<dbReference type="HAMAP" id="MF_00260">
    <property type="entry name" value="Porphobil_deam"/>
    <property type="match status" value="1"/>
</dbReference>
<name>A0A937M2Q1_9GAMM</name>
<evidence type="ECO:0000313" key="12">
    <source>
        <dbReference type="Proteomes" id="UP000705230"/>
    </source>
</evidence>
<dbReference type="GO" id="GO:0005737">
    <property type="term" value="C:cytoplasm"/>
    <property type="evidence" value="ECO:0007669"/>
    <property type="project" value="UniProtKB-UniRule"/>
</dbReference>
<evidence type="ECO:0000256" key="7">
    <source>
        <dbReference type="ARBA" id="ARBA00048169"/>
    </source>
</evidence>
<dbReference type="EC" id="2.5.1.61" evidence="8"/>
<keyword evidence="6 8" id="KW-0627">Porphyrin biosynthesis</keyword>
<comment type="cofactor">
    <cofactor evidence="8">
        <name>dipyrromethane</name>
        <dbReference type="ChEBI" id="CHEBI:60342"/>
    </cofactor>
    <text evidence="8">Binds 1 dipyrromethane group covalently.</text>
</comment>
<evidence type="ECO:0000256" key="8">
    <source>
        <dbReference type="HAMAP-Rule" id="MF_00260"/>
    </source>
</evidence>
<organism evidence="11 12">
    <name type="scientific">SAR86 cluster bacterium</name>
    <dbReference type="NCBI Taxonomy" id="2030880"/>
    <lineage>
        <taxon>Bacteria</taxon>
        <taxon>Pseudomonadati</taxon>
        <taxon>Pseudomonadota</taxon>
        <taxon>Gammaproteobacteria</taxon>
        <taxon>SAR86 cluster</taxon>
    </lineage>
</organism>
<reference evidence="11" key="1">
    <citation type="submission" date="2020-10" db="EMBL/GenBank/DDBJ databases">
        <title>Microbiome of the Black Sea water column analyzed by genome centric metagenomics.</title>
        <authorList>
            <person name="Cabello-Yeves P.J."/>
            <person name="Callieri C."/>
            <person name="Picazo A."/>
            <person name="Mehrshad M."/>
            <person name="Haro-Moreno J.M."/>
            <person name="Roda-Garcia J."/>
            <person name="Dzembekova N."/>
            <person name="Slabakova V."/>
            <person name="Slabakova N."/>
            <person name="Moncheva S."/>
            <person name="Rodriguez-Valera F."/>
        </authorList>
    </citation>
    <scope>NUCLEOTIDE SEQUENCE</scope>
    <source>
        <strain evidence="11">BS30m-G43</strain>
    </source>
</reference>
<dbReference type="InterPro" id="IPR036803">
    <property type="entry name" value="Porphobilinogen_deaminase_C_sf"/>
</dbReference>
<dbReference type="InterPro" id="IPR000860">
    <property type="entry name" value="HemC"/>
</dbReference>
<dbReference type="PANTHER" id="PTHR11557">
    <property type="entry name" value="PORPHOBILINOGEN DEAMINASE"/>
    <property type="match status" value="1"/>
</dbReference>
<dbReference type="PANTHER" id="PTHR11557:SF0">
    <property type="entry name" value="PORPHOBILINOGEN DEAMINASE"/>
    <property type="match status" value="1"/>
</dbReference>
<evidence type="ECO:0000256" key="6">
    <source>
        <dbReference type="ARBA" id="ARBA00023244"/>
    </source>
</evidence>
<accession>A0A937M2Q1</accession>
<dbReference type="PROSITE" id="PS00533">
    <property type="entry name" value="PORPHOBILINOGEN_DEAM"/>
    <property type="match status" value="1"/>
</dbReference>
<sequence length="300" mass="33011">MKIKIATRQSELALFQANYVAEKLNQLEGVTTELIPLLSEGDQTNKPLHEIGGKGLFVNKLESALISGDADIAVHSLKDVPALLDSKFEIASIFQRESASDILLSKEGWSLDTLPINSVIGTSSPRRKSQILNLRPDLNTIPVRGNIATRVKKLNDGAFDALIVAKAALNRLNLNFTNTYEFSLEEMLPAASQGFIGVECIKSNTKIHNILKQINNDTAYLLAEAERAFVAKLNGSCLSPIAIYCFEEKEVVHIIAKVLSQDGQKKLYKRIKSSKSELKEDISSLANEFLSRGSNTIILE</sequence>
<feature type="domain" description="Porphobilinogen deaminase N-terminal" evidence="9">
    <location>
        <begin position="3"/>
        <end position="208"/>
    </location>
</feature>
<dbReference type="EMBL" id="JADHSG010000007">
    <property type="protein sequence ID" value="MBL6903567.1"/>
    <property type="molecule type" value="Genomic_DNA"/>
</dbReference>
<dbReference type="AlphaFoldDB" id="A0A937M2Q1"/>
<dbReference type="Proteomes" id="UP000705230">
    <property type="component" value="Unassembled WGS sequence"/>
</dbReference>
<dbReference type="InterPro" id="IPR022417">
    <property type="entry name" value="Porphobilin_deaminase_N"/>
</dbReference>
<feature type="domain" description="Porphobilinogen deaminase C-terminal" evidence="10">
    <location>
        <begin position="221"/>
        <end position="288"/>
    </location>
</feature>
<comment type="pathway">
    <text evidence="2">Porphyrin-containing compound metabolism; protoporphyrin-IX biosynthesis; coproporphyrinogen-III from 5-aminolevulinate: step 2/4.</text>
</comment>
<evidence type="ECO:0000256" key="2">
    <source>
        <dbReference type="ARBA" id="ARBA00004735"/>
    </source>
</evidence>
<keyword evidence="5 8" id="KW-0808">Transferase</keyword>
<evidence type="ECO:0000259" key="10">
    <source>
        <dbReference type="Pfam" id="PF03900"/>
    </source>
</evidence>
<gene>
    <name evidence="8 11" type="primary">hemC</name>
    <name evidence="11" type="ORF">ISR29_05130</name>
</gene>
<dbReference type="GO" id="GO:0006782">
    <property type="term" value="P:protoporphyrinogen IX biosynthetic process"/>
    <property type="evidence" value="ECO:0007669"/>
    <property type="project" value="UniProtKB-UniRule"/>
</dbReference>
<protein>
    <recommendedName>
        <fullName evidence="8">Porphobilinogen deaminase</fullName>
        <shortName evidence="8">PBG</shortName>
        <ecNumber evidence="8">2.5.1.61</ecNumber>
    </recommendedName>
    <alternativeName>
        <fullName evidence="8">Hydroxymethylbilane synthase</fullName>
        <shortName evidence="8">HMBS</shortName>
    </alternativeName>
    <alternativeName>
        <fullName evidence="8">Pre-uroporphyrinogen synthase</fullName>
    </alternativeName>
</protein>
<dbReference type="InterPro" id="IPR022418">
    <property type="entry name" value="Porphobilinogen_deaminase_C"/>
</dbReference>
<comment type="caution">
    <text evidence="11">The sequence shown here is derived from an EMBL/GenBank/DDBJ whole genome shotgun (WGS) entry which is preliminary data.</text>
</comment>
<dbReference type="FunFam" id="3.40.190.10:FF:000005">
    <property type="entry name" value="Porphobilinogen deaminase"/>
    <property type="match status" value="1"/>
</dbReference>
<dbReference type="NCBIfam" id="TIGR00212">
    <property type="entry name" value="hemC"/>
    <property type="match status" value="1"/>
</dbReference>
<evidence type="ECO:0000256" key="3">
    <source>
        <dbReference type="ARBA" id="ARBA00005638"/>
    </source>
</evidence>
<dbReference type="Gene3D" id="3.30.160.40">
    <property type="entry name" value="Porphobilinogen deaminase, C-terminal domain"/>
    <property type="match status" value="1"/>
</dbReference>
<evidence type="ECO:0000256" key="1">
    <source>
        <dbReference type="ARBA" id="ARBA00002869"/>
    </source>
</evidence>
<comment type="similarity">
    <text evidence="3 8">Belongs to the HMBS family.</text>
</comment>
<dbReference type="Gene3D" id="3.40.190.10">
    <property type="entry name" value="Periplasmic binding protein-like II"/>
    <property type="match status" value="2"/>
</dbReference>
<dbReference type="GO" id="GO:0004418">
    <property type="term" value="F:hydroxymethylbilane synthase activity"/>
    <property type="evidence" value="ECO:0007669"/>
    <property type="project" value="UniProtKB-UniRule"/>
</dbReference>
<dbReference type="SUPFAM" id="SSF53850">
    <property type="entry name" value="Periplasmic binding protein-like II"/>
    <property type="match status" value="1"/>
</dbReference>
<proteinExistence type="inferred from homology"/>